<dbReference type="PANTHER" id="PTHR21567:SF30">
    <property type="entry name" value="CLIP-ASSOCIATING PROTEIN 2"/>
    <property type="match status" value="1"/>
</dbReference>
<evidence type="ECO:0000259" key="7">
    <source>
        <dbReference type="SMART" id="SM01349"/>
    </source>
</evidence>
<sequence>MEPRSMEYFGAQVQQKDVGGRLQVGQELLLYLRAPGAILDLEEDLGSLRKTIDALTGWVGSSNYRVSLMGLEILSAFVDRLSARFKSYVAMVIVALIDRMGDAKDKVRDEAQTLILKLMDQVAPPMHIWEQLASGFKHKNFRSREGVCLCLIETLNIFGAQPLVLSKLVPHLCILFGDSNSQVRDAAILAIVEIYRHVGEKVRADLSKRGISPARLEMIFAKFDEVQNSGGMILTVCRDKSFDDEESVDGNRPSSASSAFKVPAPKTSGNPVNSARKPGSAGGPKVAGASKEGGAGAVDEDDFIKAFTDVPSIQIYSSRELEETLNKIREILSDDKHDWDQRANALKKIRSLLVAGAAQYDCFFQHLHHSDLVAELLKELSNHNERVEERKIALYELMKLTQEESFSVWDEHFKTILLLLLETLGDKEPTIRALALKVLREILRHQPARFKNYAELTVMKTLEAHKDPHKEVVRSAEEAASVLATSISPEQCIKVLCPIIQTADYPINLAAIKMQTKVIERVSKETLNLLLPEIMPGLIQGYDNSESSVRKACVFCLVAVHAVIGDELKPHLSQLTGSKMKLLNLYIRRAQTGSGGADPTTDVSGQS</sequence>
<dbReference type="InterPro" id="IPR011989">
    <property type="entry name" value="ARM-like"/>
</dbReference>
<dbReference type="GO" id="GO:0040001">
    <property type="term" value="P:establishment of mitotic spindle localization"/>
    <property type="evidence" value="ECO:0007669"/>
    <property type="project" value="TreeGrafter"/>
</dbReference>
<dbReference type="GO" id="GO:0045180">
    <property type="term" value="C:basal cortex"/>
    <property type="evidence" value="ECO:0007669"/>
    <property type="project" value="TreeGrafter"/>
</dbReference>
<dbReference type="InterPro" id="IPR057546">
    <property type="entry name" value="HEAT_GCN1"/>
</dbReference>
<evidence type="ECO:0000313" key="9">
    <source>
        <dbReference type="Proteomes" id="UP000593571"/>
    </source>
</evidence>
<dbReference type="FunFam" id="1.25.10.10:FF:000006">
    <property type="entry name" value="CLIP-associating protein 1 isoform 2"/>
    <property type="match status" value="1"/>
</dbReference>
<gene>
    <name evidence="8" type="ORF">HJG63_002927</name>
</gene>
<dbReference type="GO" id="GO:0005881">
    <property type="term" value="C:cytoplasmic microtubule"/>
    <property type="evidence" value="ECO:0007669"/>
    <property type="project" value="TreeGrafter"/>
</dbReference>
<dbReference type="PROSITE" id="PS50077">
    <property type="entry name" value="HEAT_REPEAT"/>
    <property type="match status" value="1"/>
</dbReference>
<feature type="region of interest" description="Disordered" evidence="6">
    <location>
        <begin position="244"/>
        <end position="295"/>
    </location>
</feature>
<dbReference type="GO" id="GO:0000776">
    <property type="term" value="C:kinetochore"/>
    <property type="evidence" value="ECO:0007669"/>
    <property type="project" value="TreeGrafter"/>
</dbReference>
<evidence type="ECO:0000313" key="8">
    <source>
        <dbReference type="EMBL" id="KAF6473654.1"/>
    </source>
</evidence>
<feature type="domain" description="TOG" evidence="7">
    <location>
        <begin position="1"/>
        <end position="232"/>
    </location>
</feature>
<keyword evidence="4" id="KW-0206">Cytoskeleton</keyword>
<keyword evidence="9" id="KW-1185">Reference proteome</keyword>
<evidence type="ECO:0000256" key="6">
    <source>
        <dbReference type="SAM" id="MobiDB-lite"/>
    </source>
</evidence>
<keyword evidence="3" id="KW-0677">Repeat</keyword>
<dbReference type="EMBL" id="JACASE010000004">
    <property type="protein sequence ID" value="KAF6473654.1"/>
    <property type="molecule type" value="Genomic_DNA"/>
</dbReference>
<proteinExistence type="predicted"/>
<dbReference type="InterPro" id="IPR048491">
    <property type="entry name" value="XMAP215_CLASP_TOG"/>
</dbReference>
<name>A0A7J8HMU8_ROUAE</name>
<dbReference type="InterPro" id="IPR016024">
    <property type="entry name" value="ARM-type_fold"/>
</dbReference>
<protein>
    <submittedName>
        <fullName evidence="8">Cytoplasmic linker associated protein 2</fullName>
    </submittedName>
</protein>
<dbReference type="PANTHER" id="PTHR21567">
    <property type="entry name" value="CLASP"/>
    <property type="match status" value="1"/>
</dbReference>
<dbReference type="GO" id="GO:0005815">
    <property type="term" value="C:microtubule organizing center"/>
    <property type="evidence" value="ECO:0007669"/>
    <property type="project" value="TreeGrafter"/>
</dbReference>
<dbReference type="InterPro" id="IPR021133">
    <property type="entry name" value="HEAT_type_2"/>
</dbReference>
<evidence type="ECO:0000256" key="1">
    <source>
        <dbReference type="ARBA" id="ARBA00004245"/>
    </source>
</evidence>
<dbReference type="GO" id="GO:0007026">
    <property type="term" value="P:negative regulation of microtubule depolymerization"/>
    <property type="evidence" value="ECO:0007669"/>
    <property type="project" value="UniProtKB-ARBA"/>
</dbReference>
<evidence type="ECO:0000256" key="4">
    <source>
        <dbReference type="ARBA" id="ARBA00023212"/>
    </source>
</evidence>
<evidence type="ECO:0000256" key="5">
    <source>
        <dbReference type="PROSITE-ProRule" id="PRU00103"/>
    </source>
</evidence>
<dbReference type="FunFam" id="1.25.10.10:FF:000031">
    <property type="entry name" value="CLIP-associating protein 1 isoform 2"/>
    <property type="match status" value="1"/>
</dbReference>
<dbReference type="GO" id="GO:0072686">
    <property type="term" value="C:mitotic spindle"/>
    <property type="evidence" value="ECO:0007669"/>
    <property type="project" value="TreeGrafter"/>
</dbReference>
<comment type="subcellular location">
    <subcellularLocation>
        <location evidence="1">Cytoplasm</location>
        <location evidence="1">Cytoskeleton</location>
    </subcellularLocation>
</comment>
<dbReference type="InterPro" id="IPR034085">
    <property type="entry name" value="TOG"/>
</dbReference>
<accession>A0A7J8HMU8</accession>
<dbReference type="Pfam" id="PF21041">
    <property type="entry name" value="XMAP215_CLASP_TOG"/>
    <property type="match status" value="1"/>
</dbReference>
<evidence type="ECO:0000256" key="3">
    <source>
        <dbReference type="ARBA" id="ARBA00022737"/>
    </source>
</evidence>
<feature type="repeat" description="HEAT" evidence="5">
    <location>
        <begin position="168"/>
        <end position="206"/>
    </location>
</feature>
<dbReference type="GO" id="GO:0008017">
    <property type="term" value="F:microtubule binding"/>
    <property type="evidence" value="ECO:0007669"/>
    <property type="project" value="TreeGrafter"/>
</dbReference>
<dbReference type="GO" id="GO:0090307">
    <property type="term" value="P:mitotic spindle assembly"/>
    <property type="evidence" value="ECO:0007669"/>
    <property type="project" value="TreeGrafter"/>
</dbReference>
<organism evidence="8 9">
    <name type="scientific">Rousettus aegyptiacus</name>
    <name type="common">Egyptian fruit bat</name>
    <name type="synonym">Pteropus aegyptiacus</name>
    <dbReference type="NCBI Taxonomy" id="9407"/>
    <lineage>
        <taxon>Eukaryota</taxon>
        <taxon>Metazoa</taxon>
        <taxon>Chordata</taxon>
        <taxon>Craniata</taxon>
        <taxon>Vertebrata</taxon>
        <taxon>Euteleostomi</taxon>
        <taxon>Mammalia</taxon>
        <taxon>Eutheria</taxon>
        <taxon>Laurasiatheria</taxon>
        <taxon>Chiroptera</taxon>
        <taxon>Yinpterochiroptera</taxon>
        <taxon>Pteropodoidea</taxon>
        <taxon>Pteropodidae</taxon>
        <taxon>Rousettinae</taxon>
        <taxon>Rousettus</taxon>
    </lineage>
</organism>
<dbReference type="Proteomes" id="UP000593571">
    <property type="component" value="Unassembled WGS sequence"/>
</dbReference>
<dbReference type="GO" id="GO:0005876">
    <property type="term" value="C:spindle microtubule"/>
    <property type="evidence" value="ECO:0007669"/>
    <property type="project" value="TreeGrafter"/>
</dbReference>
<evidence type="ECO:0000256" key="2">
    <source>
        <dbReference type="ARBA" id="ARBA00022490"/>
    </source>
</evidence>
<keyword evidence="2" id="KW-0963">Cytoplasm</keyword>
<dbReference type="AlphaFoldDB" id="A0A7J8HMU8"/>
<dbReference type="Gene3D" id="1.25.10.10">
    <property type="entry name" value="Leucine-rich Repeat Variant"/>
    <property type="match status" value="3"/>
</dbReference>
<comment type="caution">
    <text evidence="8">The sequence shown here is derived from an EMBL/GenBank/DDBJ whole genome shotgun (WGS) entry which is preliminary data.</text>
</comment>
<dbReference type="SUPFAM" id="SSF48371">
    <property type="entry name" value="ARM repeat"/>
    <property type="match status" value="1"/>
</dbReference>
<dbReference type="Pfam" id="PF23271">
    <property type="entry name" value="HEAT_GCN1"/>
    <property type="match status" value="1"/>
</dbReference>
<reference evidence="8 9" key="1">
    <citation type="journal article" date="2020" name="Nature">
        <title>Six reference-quality genomes reveal evolution of bat adaptations.</title>
        <authorList>
            <person name="Jebb D."/>
            <person name="Huang Z."/>
            <person name="Pippel M."/>
            <person name="Hughes G.M."/>
            <person name="Lavrichenko K."/>
            <person name="Devanna P."/>
            <person name="Winkler S."/>
            <person name="Jermiin L.S."/>
            <person name="Skirmuntt E.C."/>
            <person name="Katzourakis A."/>
            <person name="Burkitt-Gray L."/>
            <person name="Ray D.A."/>
            <person name="Sullivan K.A.M."/>
            <person name="Roscito J.G."/>
            <person name="Kirilenko B.M."/>
            <person name="Davalos L.M."/>
            <person name="Corthals A.P."/>
            <person name="Power M.L."/>
            <person name="Jones G."/>
            <person name="Ransome R.D."/>
            <person name="Dechmann D.K.N."/>
            <person name="Locatelli A.G."/>
            <person name="Puechmaille S.J."/>
            <person name="Fedrigo O."/>
            <person name="Jarvis E.D."/>
            <person name="Hiller M."/>
            <person name="Vernes S.C."/>
            <person name="Myers E.W."/>
            <person name="Teeling E.C."/>
        </authorList>
    </citation>
    <scope>NUCLEOTIDE SEQUENCE [LARGE SCALE GENOMIC DNA]</scope>
    <source>
        <strain evidence="8">MRouAeg1</strain>
        <tissue evidence="8">Muscle</tissue>
    </source>
</reference>
<feature type="domain" description="TOG" evidence="7">
    <location>
        <begin position="365"/>
        <end position="600"/>
    </location>
</feature>
<dbReference type="SMART" id="SM01349">
    <property type="entry name" value="TOG"/>
    <property type="match status" value="2"/>
</dbReference>